<dbReference type="PANTHER" id="PTHR43283:SF3">
    <property type="entry name" value="BETA-LACTAMASE FAMILY PROTEIN (AFU_ORTHOLOGUE AFUA_5G07500)"/>
    <property type="match status" value="1"/>
</dbReference>
<name>A0A0P1E9R8_9RHOB</name>
<proteinExistence type="predicted"/>
<dbReference type="PANTHER" id="PTHR43283">
    <property type="entry name" value="BETA-LACTAMASE-RELATED"/>
    <property type="match status" value="1"/>
</dbReference>
<dbReference type="EMBL" id="CYPU01000006">
    <property type="protein sequence ID" value="CUH45983.1"/>
    <property type="molecule type" value="Genomic_DNA"/>
</dbReference>
<accession>A0A0P1E9R8</accession>
<protein>
    <submittedName>
        <fullName evidence="2">Penicillin-binding protein E</fullName>
    </submittedName>
</protein>
<reference evidence="2 3" key="1">
    <citation type="submission" date="2015-09" db="EMBL/GenBank/DDBJ databases">
        <authorList>
            <consortium name="Swine Surveillance"/>
        </authorList>
    </citation>
    <scope>NUCLEOTIDE SEQUENCE [LARGE SCALE GENOMIC DNA]</scope>
    <source>
        <strain evidence="2 3">CECT 4292</strain>
    </source>
</reference>
<dbReference type="Gene3D" id="3.40.710.10">
    <property type="entry name" value="DD-peptidase/beta-lactamase superfamily"/>
    <property type="match status" value="1"/>
</dbReference>
<dbReference type="SUPFAM" id="SSF56601">
    <property type="entry name" value="beta-lactamase/transpeptidase-like"/>
    <property type="match status" value="1"/>
</dbReference>
<evidence type="ECO:0000313" key="2">
    <source>
        <dbReference type="EMBL" id="CUH45983.1"/>
    </source>
</evidence>
<feature type="domain" description="Beta-lactamase-related" evidence="1">
    <location>
        <begin position="36"/>
        <end position="336"/>
    </location>
</feature>
<dbReference type="Proteomes" id="UP000050783">
    <property type="component" value="Unassembled WGS sequence"/>
</dbReference>
<dbReference type="InterPro" id="IPR050789">
    <property type="entry name" value="Diverse_Enzym_Activities"/>
</dbReference>
<dbReference type="InterPro" id="IPR001466">
    <property type="entry name" value="Beta-lactam-related"/>
</dbReference>
<sequence length="355" mass="38913">MLGSRKARLRWAAGILFLAGMIALQADHRRRPATVEEIVDSFLHIHNIPGAVLAYGPWRADPKIVAFGVSDPIQNTPMQPDQSFRLASLTKPIAARALIKAEERGQFDLERPIAELANLPPPFDPRSSQVTARQLLAHTGGVDKNVSYDPIFAPERLGLDLSASCPEVAQTVWETMPLDHAPNRKTAYSNVGFCLLSNLITSTPGMTVEHALQQVADIHLEGAVGPNWEFGIDGWTRVLDSEAEQNWLLGLGIAGGAIGTAEAIWSFASVPQPHFEATATHDENIDFYASGWHVWPEENGQHLTHWGGLQGIFTAIFRFSDGETIVILFNASPVDRGSAFASLHNAFYENNNVKR</sequence>
<dbReference type="AlphaFoldDB" id="A0A0P1E9R8"/>
<organism evidence="2 3">
    <name type="scientific">Ruegeria atlantica</name>
    <dbReference type="NCBI Taxonomy" id="81569"/>
    <lineage>
        <taxon>Bacteria</taxon>
        <taxon>Pseudomonadati</taxon>
        <taxon>Pseudomonadota</taxon>
        <taxon>Alphaproteobacteria</taxon>
        <taxon>Rhodobacterales</taxon>
        <taxon>Roseobacteraceae</taxon>
        <taxon>Ruegeria</taxon>
    </lineage>
</organism>
<evidence type="ECO:0000313" key="3">
    <source>
        <dbReference type="Proteomes" id="UP000050783"/>
    </source>
</evidence>
<dbReference type="InterPro" id="IPR012338">
    <property type="entry name" value="Beta-lactam/transpept-like"/>
</dbReference>
<evidence type="ECO:0000259" key="1">
    <source>
        <dbReference type="Pfam" id="PF00144"/>
    </source>
</evidence>
<gene>
    <name evidence="2" type="primary">pbpE</name>
    <name evidence="2" type="ORF">RUA4292_00147</name>
</gene>
<dbReference type="Pfam" id="PF00144">
    <property type="entry name" value="Beta-lactamase"/>
    <property type="match status" value="1"/>
</dbReference>